<dbReference type="PANTHER" id="PTHR13696:SF52">
    <property type="entry name" value="PARA FAMILY PROTEIN CT_582"/>
    <property type="match status" value="1"/>
</dbReference>
<proteinExistence type="predicted"/>
<feature type="domain" description="CobQ/CobB/MinD/ParA nucleotide binding" evidence="1">
    <location>
        <begin position="49"/>
        <end position="231"/>
    </location>
</feature>
<dbReference type="InterPro" id="IPR002586">
    <property type="entry name" value="CobQ/CobB/MinD/ParA_Nub-bd_dom"/>
</dbReference>
<dbReference type="SUPFAM" id="SSF52540">
    <property type="entry name" value="P-loop containing nucleoside triphosphate hydrolases"/>
    <property type="match status" value="1"/>
</dbReference>
<protein>
    <submittedName>
        <fullName evidence="2">Chromosome partitioning protein</fullName>
    </submittedName>
</protein>
<dbReference type="Pfam" id="PF01656">
    <property type="entry name" value="CbiA"/>
    <property type="match status" value="1"/>
</dbReference>
<keyword evidence="3" id="KW-1185">Reference proteome</keyword>
<comment type="caution">
    <text evidence="2">The sequence shown here is derived from an EMBL/GenBank/DDBJ whole genome shotgun (WGS) entry which is preliminary data.</text>
</comment>
<name>A0A9X2KD64_9ACTN</name>
<evidence type="ECO:0000313" key="2">
    <source>
        <dbReference type="EMBL" id="MCP2365771.1"/>
    </source>
</evidence>
<gene>
    <name evidence="2" type="ORF">HD597_012875</name>
</gene>
<evidence type="ECO:0000259" key="1">
    <source>
        <dbReference type="Pfam" id="PF01656"/>
    </source>
</evidence>
<dbReference type="Proteomes" id="UP001139648">
    <property type="component" value="Unassembled WGS sequence"/>
</dbReference>
<dbReference type="PANTHER" id="PTHR13696">
    <property type="entry name" value="P-LOOP CONTAINING NUCLEOSIDE TRIPHOSPHATE HYDROLASE"/>
    <property type="match status" value="1"/>
</dbReference>
<dbReference type="InterPro" id="IPR027417">
    <property type="entry name" value="P-loop_NTPase"/>
</dbReference>
<evidence type="ECO:0000313" key="3">
    <source>
        <dbReference type="Proteomes" id="UP001139648"/>
    </source>
</evidence>
<organism evidence="2 3">
    <name type="scientific">Nonomuraea thailandensis</name>
    <dbReference type="NCBI Taxonomy" id="1188745"/>
    <lineage>
        <taxon>Bacteria</taxon>
        <taxon>Bacillati</taxon>
        <taxon>Actinomycetota</taxon>
        <taxon>Actinomycetes</taxon>
        <taxon>Streptosporangiales</taxon>
        <taxon>Streptosporangiaceae</taxon>
        <taxon>Nonomuraea</taxon>
    </lineage>
</organism>
<dbReference type="Gene3D" id="3.40.50.300">
    <property type="entry name" value="P-loop containing nucleotide triphosphate hydrolases"/>
    <property type="match status" value="1"/>
</dbReference>
<dbReference type="AlphaFoldDB" id="A0A9X2KD64"/>
<dbReference type="RefSeq" id="WP_308211028.1">
    <property type="nucleotide sequence ID" value="NZ_BAABKA010000019.1"/>
</dbReference>
<accession>A0A9X2KD64</accession>
<dbReference type="InterPro" id="IPR050678">
    <property type="entry name" value="DNA_Partitioning_ATPase"/>
</dbReference>
<dbReference type="CDD" id="cd02042">
    <property type="entry name" value="ParAB_family"/>
    <property type="match status" value="1"/>
</dbReference>
<dbReference type="EMBL" id="JAMZEB010000004">
    <property type="protein sequence ID" value="MCP2365771.1"/>
    <property type="molecule type" value="Genomic_DNA"/>
</dbReference>
<sequence>MTTPPSTPVQLDAAAVQEQLAGIWSLLTPTDRAQFESVVAAIAGRPIRITIGNMKGGVNKTTTAVHLALALALTGDPVLLVDGDPKNQSSLMWKLGAGDEWPINLTVMPWATPDLAKRVTAMEGQFKHLVIDTSPQHDDILRAGLMVTDTFVIPCQPTPMDTAQLDSTFKVAEQMDALKGAQGGELAAIVLFARAKQAGANDTNLLRTSYARVEKKDYPVFSTPLYDSIRYAEAFGMFPRTFREYGKVVAELAAFALGLDEVPGVQGGRR</sequence>
<reference evidence="2" key="1">
    <citation type="submission" date="2022-06" db="EMBL/GenBank/DDBJ databases">
        <title>Sequencing the genomes of 1000 actinobacteria strains.</title>
        <authorList>
            <person name="Klenk H.-P."/>
        </authorList>
    </citation>
    <scope>NUCLEOTIDE SEQUENCE</scope>
    <source>
        <strain evidence="2">DSM 46694</strain>
    </source>
</reference>